<organism evidence="1 2">
    <name type="scientific">Candidatus Methanogaster sp</name>
    <dbReference type="NCBI Taxonomy" id="3386292"/>
    <lineage>
        <taxon>Archaea</taxon>
        <taxon>Methanobacteriati</taxon>
        <taxon>Methanobacteriota</taxon>
        <taxon>Stenosarchaea group</taxon>
        <taxon>Methanomicrobia</taxon>
        <taxon>Methanosarcinales</taxon>
        <taxon>ANME-2 cluster</taxon>
        <taxon>Candidatus Methanogasteraceae</taxon>
        <taxon>Candidatus Methanogaster</taxon>
    </lineage>
</organism>
<sequence length="256" mass="29747">MELYSKEELIKKLEEIRRQEWIANNRPGNVGGVGNTLEDLLGIEENNLPIPNAAEWELKCQRIGTSSLTTLFHMEPSPRAVRFVPKVLLPLYGWGHQTIPDEMSFRQTINGLSRTDRGFKVIVDRKARKILISFDADAVAERHSKWLESVEERVGLGESDPQPYWGFDDLFHKAGTKLLNCFYIRAEVKRENGNEYFWYRKIMVLQGFRLENFLKAIEEGFMLVDFDARSGHNHGTKFRLRQDRLPDLYETAKSID</sequence>
<gene>
    <name evidence="1" type="ORF">C4B59_14995</name>
</gene>
<accession>A0AC61KZI8</accession>
<name>A0AC61KZI8_9EURY</name>
<dbReference type="Proteomes" id="UP000248329">
    <property type="component" value="Unassembled WGS sequence"/>
</dbReference>
<comment type="caution">
    <text evidence="1">The sequence shown here is derived from an EMBL/GenBank/DDBJ whole genome shotgun (WGS) entry which is preliminary data.</text>
</comment>
<evidence type="ECO:0000313" key="2">
    <source>
        <dbReference type="Proteomes" id="UP000248329"/>
    </source>
</evidence>
<proteinExistence type="predicted"/>
<dbReference type="EMBL" id="PQXF01000056">
    <property type="protein sequence ID" value="PXF57571.1"/>
    <property type="molecule type" value="Genomic_DNA"/>
</dbReference>
<evidence type="ECO:0000313" key="1">
    <source>
        <dbReference type="EMBL" id="PXF57571.1"/>
    </source>
</evidence>
<protein>
    <submittedName>
        <fullName evidence="1">NciI</fullName>
    </submittedName>
</protein>
<reference evidence="1" key="1">
    <citation type="submission" date="2018-01" db="EMBL/GenBank/DDBJ databases">
        <authorList>
            <person name="Krukenberg V."/>
        </authorList>
    </citation>
    <scope>NUCLEOTIDE SEQUENCE</scope>
    <source>
        <strain evidence="1">E20ANME2</strain>
    </source>
</reference>